<organism evidence="1 2">
    <name type="scientific">Deinococcus navajonensis</name>
    <dbReference type="NCBI Taxonomy" id="309884"/>
    <lineage>
        <taxon>Bacteria</taxon>
        <taxon>Thermotogati</taxon>
        <taxon>Deinococcota</taxon>
        <taxon>Deinococci</taxon>
        <taxon>Deinococcales</taxon>
        <taxon>Deinococcaceae</taxon>
        <taxon>Deinococcus</taxon>
    </lineage>
</organism>
<proteinExistence type="predicted"/>
<keyword evidence="2" id="KW-1185">Reference proteome</keyword>
<dbReference type="RefSeq" id="WP_380037931.1">
    <property type="nucleotide sequence ID" value="NZ_JBHSEH010000005.1"/>
</dbReference>
<evidence type="ECO:0000313" key="2">
    <source>
        <dbReference type="Proteomes" id="UP001595998"/>
    </source>
</evidence>
<reference evidence="2" key="1">
    <citation type="journal article" date="2019" name="Int. J. Syst. Evol. Microbiol.">
        <title>The Global Catalogue of Microorganisms (GCM) 10K type strain sequencing project: providing services to taxonomists for standard genome sequencing and annotation.</title>
        <authorList>
            <consortium name="The Broad Institute Genomics Platform"/>
            <consortium name="The Broad Institute Genome Sequencing Center for Infectious Disease"/>
            <person name="Wu L."/>
            <person name="Ma J."/>
        </authorList>
    </citation>
    <scope>NUCLEOTIDE SEQUENCE [LARGE SCALE GENOMIC DNA]</scope>
    <source>
        <strain evidence="2">CCUG 56029</strain>
    </source>
</reference>
<evidence type="ECO:0000313" key="1">
    <source>
        <dbReference type="EMBL" id="MFC4425996.1"/>
    </source>
</evidence>
<protein>
    <submittedName>
        <fullName evidence="1">Uncharacterized protein</fullName>
    </submittedName>
</protein>
<dbReference type="EMBL" id="JBHSEH010000005">
    <property type="protein sequence ID" value="MFC4425996.1"/>
    <property type="molecule type" value="Genomic_DNA"/>
</dbReference>
<name>A0ABV8XMF1_9DEIO</name>
<gene>
    <name evidence="1" type="ORF">ACFOZ9_07195</name>
</gene>
<comment type="caution">
    <text evidence="1">The sequence shown here is derived from an EMBL/GenBank/DDBJ whole genome shotgun (WGS) entry which is preliminary data.</text>
</comment>
<sequence length="78" mass="8348">MRPIPHEIRMLGTQVWLLARLTAPDVNQIFTACHSSLDFGPAAVEQIRAVAQARGRIALRASVAGLPPLRTGAPHDAA</sequence>
<dbReference type="Proteomes" id="UP001595998">
    <property type="component" value="Unassembled WGS sequence"/>
</dbReference>
<accession>A0ABV8XMF1</accession>